<gene>
    <name evidence="2" type="ORF">V144x_37160</name>
</gene>
<name>A0A517VZ22_9PLAN</name>
<organism evidence="2 3">
    <name type="scientific">Gimesia aquarii</name>
    <dbReference type="NCBI Taxonomy" id="2527964"/>
    <lineage>
        <taxon>Bacteria</taxon>
        <taxon>Pseudomonadati</taxon>
        <taxon>Planctomycetota</taxon>
        <taxon>Planctomycetia</taxon>
        <taxon>Planctomycetales</taxon>
        <taxon>Planctomycetaceae</taxon>
        <taxon>Gimesia</taxon>
    </lineage>
</organism>
<evidence type="ECO:0000256" key="1">
    <source>
        <dbReference type="SAM" id="Phobius"/>
    </source>
</evidence>
<reference evidence="2 3" key="1">
    <citation type="submission" date="2019-03" db="EMBL/GenBank/DDBJ databases">
        <title>Deep-cultivation of Planctomycetes and their phenomic and genomic characterization uncovers novel biology.</title>
        <authorList>
            <person name="Wiegand S."/>
            <person name="Jogler M."/>
            <person name="Boedeker C."/>
            <person name="Pinto D."/>
            <person name="Vollmers J."/>
            <person name="Rivas-Marin E."/>
            <person name="Kohn T."/>
            <person name="Peeters S.H."/>
            <person name="Heuer A."/>
            <person name="Rast P."/>
            <person name="Oberbeckmann S."/>
            <person name="Bunk B."/>
            <person name="Jeske O."/>
            <person name="Meyerdierks A."/>
            <person name="Storesund J.E."/>
            <person name="Kallscheuer N."/>
            <person name="Luecker S."/>
            <person name="Lage O.M."/>
            <person name="Pohl T."/>
            <person name="Merkel B.J."/>
            <person name="Hornburger P."/>
            <person name="Mueller R.-W."/>
            <person name="Bruemmer F."/>
            <person name="Labrenz M."/>
            <person name="Spormann A.M."/>
            <person name="Op den Camp H."/>
            <person name="Overmann J."/>
            <person name="Amann R."/>
            <person name="Jetten M.S.M."/>
            <person name="Mascher T."/>
            <person name="Medema M.H."/>
            <person name="Devos D.P."/>
            <person name="Kaster A.-K."/>
            <person name="Ovreas L."/>
            <person name="Rohde M."/>
            <person name="Galperin M.Y."/>
            <person name="Jogler C."/>
        </authorList>
    </citation>
    <scope>NUCLEOTIDE SEQUENCE [LARGE SCALE GENOMIC DNA]</scope>
    <source>
        <strain evidence="2 3">V144</strain>
    </source>
</reference>
<dbReference type="AlphaFoldDB" id="A0A517VZ22"/>
<proteinExistence type="predicted"/>
<dbReference type="KEGG" id="gaw:V144x_37160"/>
<keyword evidence="1" id="KW-0472">Membrane</keyword>
<keyword evidence="1" id="KW-1133">Transmembrane helix</keyword>
<feature type="transmembrane region" description="Helical" evidence="1">
    <location>
        <begin position="6"/>
        <end position="30"/>
    </location>
</feature>
<dbReference type="RefSeq" id="WP_144986718.1">
    <property type="nucleotide sequence ID" value="NZ_CP037920.1"/>
</dbReference>
<dbReference type="Proteomes" id="UP000318704">
    <property type="component" value="Chromosome"/>
</dbReference>
<dbReference type="EMBL" id="CP037920">
    <property type="protein sequence ID" value="QDT98230.1"/>
    <property type="molecule type" value="Genomic_DNA"/>
</dbReference>
<accession>A0A517VZ22</accession>
<sequence length="100" mass="11012">MDPATIGLIGGIGGTVIGFMGGAIGTWFSIKNTNGPREKSLMIQMSVILWTIILTFIALMFLLPVSYKHLLWIPYGIGLPVAIRYCNRKQQEIRESEVSG</sequence>
<keyword evidence="1" id="KW-0812">Transmembrane</keyword>
<feature type="transmembrane region" description="Helical" evidence="1">
    <location>
        <begin position="42"/>
        <end position="63"/>
    </location>
</feature>
<evidence type="ECO:0000313" key="2">
    <source>
        <dbReference type="EMBL" id="QDT98230.1"/>
    </source>
</evidence>
<evidence type="ECO:0000313" key="3">
    <source>
        <dbReference type="Proteomes" id="UP000318704"/>
    </source>
</evidence>
<protein>
    <submittedName>
        <fullName evidence="2">Uncharacterized protein</fullName>
    </submittedName>
</protein>